<dbReference type="VEuPathDB" id="FungiDB:MPH_09407"/>
<evidence type="ECO:0000313" key="2">
    <source>
        <dbReference type="Proteomes" id="UP000007129"/>
    </source>
</evidence>
<sequence length="160" mass="18493">MSGSLLMLTRASLPSQRACQIRQSTMEEMKQRQTCWTRGSEWLKVISGSPAWMRLETTTCWVRGHRIECLLRDENGWRMLRRDAPRPKRSSRRASSRRVRLRASGHSHASWCACGCQHVLRRECIRWAHDVLLAVENRREGLSAIGGDGGQALEFWKCEE</sequence>
<reference evidence="1 2" key="1">
    <citation type="journal article" date="2012" name="BMC Genomics">
        <title>Tools to kill: Genome of one of the most destructive plant pathogenic fungi Macrophomina phaseolina.</title>
        <authorList>
            <person name="Islam M.S."/>
            <person name="Haque M.S."/>
            <person name="Islam M.M."/>
            <person name="Emdad E.M."/>
            <person name="Halim A."/>
            <person name="Hossen Q.M.M."/>
            <person name="Hossain M.Z."/>
            <person name="Ahmed B."/>
            <person name="Rahim S."/>
            <person name="Rahman M.S."/>
            <person name="Alam M.M."/>
            <person name="Hou S."/>
            <person name="Wan X."/>
            <person name="Saito J.A."/>
            <person name="Alam M."/>
        </authorList>
    </citation>
    <scope>NUCLEOTIDE SEQUENCE [LARGE SCALE GENOMIC DNA]</scope>
    <source>
        <strain evidence="1 2">MS6</strain>
    </source>
</reference>
<organism evidence="1 2">
    <name type="scientific">Macrophomina phaseolina (strain MS6)</name>
    <name type="common">Charcoal rot fungus</name>
    <dbReference type="NCBI Taxonomy" id="1126212"/>
    <lineage>
        <taxon>Eukaryota</taxon>
        <taxon>Fungi</taxon>
        <taxon>Dikarya</taxon>
        <taxon>Ascomycota</taxon>
        <taxon>Pezizomycotina</taxon>
        <taxon>Dothideomycetes</taxon>
        <taxon>Dothideomycetes incertae sedis</taxon>
        <taxon>Botryosphaeriales</taxon>
        <taxon>Botryosphaeriaceae</taxon>
        <taxon>Macrophomina</taxon>
    </lineage>
</organism>
<comment type="caution">
    <text evidence="1">The sequence shown here is derived from an EMBL/GenBank/DDBJ whole genome shotgun (WGS) entry which is preliminary data.</text>
</comment>
<dbReference type="HOGENOM" id="CLU_1652496_0_0_1"/>
<accession>K2QUE0</accession>
<protein>
    <submittedName>
        <fullName evidence="1">Uncharacterized protein</fullName>
    </submittedName>
</protein>
<dbReference type="AlphaFoldDB" id="K2QUE0"/>
<dbReference type="Proteomes" id="UP000007129">
    <property type="component" value="Unassembled WGS sequence"/>
</dbReference>
<dbReference type="EMBL" id="AHHD01000413">
    <property type="protein sequence ID" value="EKG13381.1"/>
    <property type="molecule type" value="Genomic_DNA"/>
</dbReference>
<name>K2QUE0_MACPH</name>
<proteinExistence type="predicted"/>
<dbReference type="InParanoid" id="K2QUE0"/>
<evidence type="ECO:0000313" key="1">
    <source>
        <dbReference type="EMBL" id="EKG13381.1"/>
    </source>
</evidence>
<gene>
    <name evidence="1" type="ORF">MPH_09407</name>
</gene>